<gene>
    <name evidence="2" type="ORF">MUY27_08385</name>
</gene>
<dbReference type="PANTHER" id="PTHR33361">
    <property type="entry name" value="GLR0591 PROTEIN"/>
    <property type="match status" value="1"/>
</dbReference>
<dbReference type="InterPro" id="IPR010281">
    <property type="entry name" value="DUF885"/>
</dbReference>
<reference evidence="2" key="1">
    <citation type="submission" date="2022-04" db="EMBL/GenBank/DDBJ databases">
        <title>Mucilaginibacter sp. RS28 isolated from freshwater.</title>
        <authorList>
            <person name="Ko S.-R."/>
        </authorList>
    </citation>
    <scope>NUCLEOTIDE SEQUENCE</scope>
    <source>
        <strain evidence="2">RS28</strain>
    </source>
</reference>
<evidence type="ECO:0000313" key="3">
    <source>
        <dbReference type="Proteomes" id="UP001139450"/>
    </source>
</evidence>
<keyword evidence="3" id="KW-1185">Reference proteome</keyword>
<sequence length="611" mass="69891">MFLNRSLKVAGILLFCFCCSNKQSADAQVVANQGIYEQASEVSGLVIQHQQDLDAITDFYTPYKLNKKGEEQGKEPVLNSPEERKRLIEIENGYLDKLKQLNFSSMSIYGKVDYILLKKEIQFNLGVLNKEADTYARITKYLPFSDPIYLLDKKRRRGTYLDAQEVAWQLNNVAQELKKSADELKKVPYIEQPLARMGEDAVNGLQARLKNVYDFYNGYDPSFSWWIPKPYKQLDTALTDYAAAIKAKSKVISSQKADSSGIKGVPIGREELIRQLQAEMIPYTPEELIALANKEFAWCDREMLKASTEMGFGANWKAALEKVKNSYVPAGHQPELILSLYNSAINFIKANDMITVPPLAEETWGMIMMSPQRQLVNPFFTGGREISISYPTNTMSEKDRLMSMRGNNPYFSRGTVPHELIPGHNLQYFMNSRYKPYRGSFETPFAIEGWALYWELLMYDKGYAKTPEERIGMLFWRMHRCARIIFSLNYHLGNWTPQQCIDFLVDRVGHERANAEGEVRRSFAGGYSPLYQVAYLTGGLQLWGLKKELVDSGKMTLKQFNDAAIKENLIPVEMLRATLTNQPLSPDFKTSWRFYNLKDEPAATKTTHAAQ</sequence>
<keyword evidence="1" id="KW-0732">Signal</keyword>
<name>A0A9X1X225_9SPHI</name>
<feature type="chain" id="PRO_5040937068" evidence="1">
    <location>
        <begin position="28"/>
        <end position="611"/>
    </location>
</feature>
<organism evidence="2 3">
    <name type="scientific">Mucilaginibacter straminoryzae</name>
    <dbReference type="NCBI Taxonomy" id="2932774"/>
    <lineage>
        <taxon>Bacteria</taxon>
        <taxon>Pseudomonadati</taxon>
        <taxon>Bacteroidota</taxon>
        <taxon>Sphingobacteriia</taxon>
        <taxon>Sphingobacteriales</taxon>
        <taxon>Sphingobacteriaceae</taxon>
        <taxon>Mucilaginibacter</taxon>
    </lineage>
</organism>
<dbReference type="Proteomes" id="UP001139450">
    <property type="component" value="Unassembled WGS sequence"/>
</dbReference>
<accession>A0A9X1X225</accession>
<feature type="signal peptide" evidence="1">
    <location>
        <begin position="1"/>
        <end position="27"/>
    </location>
</feature>
<dbReference type="RefSeq" id="WP_245129556.1">
    <property type="nucleotide sequence ID" value="NZ_JALJEJ010000003.1"/>
</dbReference>
<dbReference type="PANTHER" id="PTHR33361:SF2">
    <property type="entry name" value="DUF885 DOMAIN-CONTAINING PROTEIN"/>
    <property type="match status" value="1"/>
</dbReference>
<dbReference type="AlphaFoldDB" id="A0A9X1X225"/>
<evidence type="ECO:0000256" key="1">
    <source>
        <dbReference type="SAM" id="SignalP"/>
    </source>
</evidence>
<protein>
    <submittedName>
        <fullName evidence="2">DUF885 domain-containing protein</fullName>
    </submittedName>
</protein>
<evidence type="ECO:0000313" key="2">
    <source>
        <dbReference type="EMBL" id="MCJ8209724.1"/>
    </source>
</evidence>
<proteinExistence type="predicted"/>
<dbReference type="Pfam" id="PF05960">
    <property type="entry name" value="DUF885"/>
    <property type="match status" value="1"/>
</dbReference>
<comment type="caution">
    <text evidence="2">The sequence shown here is derived from an EMBL/GenBank/DDBJ whole genome shotgun (WGS) entry which is preliminary data.</text>
</comment>
<dbReference type="EMBL" id="JALJEJ010000003">
    <property type="protein sequence ID" value="MCJ8209724.1"/>
    <property type="molecule type" value="Genomic_DNA"/>
</dbReference>